<gene>
    <name evidence="1" type="ORF">M407DRAFT_241254</name>
</gene>
<sequence length="67" mass="7260">MSDLFPIFIQLQRTAALLSGMFSDWLPPFRLSVPPSNDSIRTTHIGFDVVIPAFGAYECGSGSRNGG</sequence>
<accession>A0A0C3MGE0</accession>
<keyword evidence="2" id="KW-1185">Reference proteome</keyword>
<evidence type="ECO:0000313" key="2">
    <source>
        <dbReference type="Proteomes" id="UP000054248"/>
    </source>
</evidence>
<organism evidence="1 2">
    <name type="scientific">Tulasnella calospora MUT 4182</name>
    <dbReference type="NCBI Taxonomy" id="1051891"/>
    <lineage>
        <taxon>Eukaryota</taxon>
        <taxon>Fungi</taxon>
        <taxon>Dikarya</taxon>
        <taxon>Basidiomycota</taxon>
        <taxon>Agaricomycotina</taxon>
        <taxon>Agaricomycetes</taxon>
        <taxon>Cantharellales</taxon>
        <taxon>Tulasnellaceae</taxon>
        <taxon>Tulasnella</taxon>
    </lineage>
</organism>
<protein>
    <submittedName>
        <fullName evidence="1">Uncharacterized protein</fullName>
    </submittedName>
</protein>
<proteinExistence type="predicted"/>
<name>A0A0C3MGE0_9AGAM</name>
<dbReference type="AlphaFoldDB" id="A0A0C3MGE0"/>
<dbReference type="HOGENOM" id="CLU_2814301_0_0_1"/>
<evidence type="ECO:0000313" key="1">
    <source>
        <dbReference type="EMBL" id="KIO32777.1"/>
    </source>
</evidence>
<dbReference type="Proteomes" id="UP000054248">
    <property type="component" value="Unassembled WGS sequence"/>
</dbReference>
<reference evidence="1 2" key="1">
    <citation type="submission" date="2014-04" db="EMBL/GenBank/DDBJ databases">
        <authorList>
            <consortium name="DOE Joint Genome Institute"/>
            <person name="Kuo A."/>
            <person name="Girlanda M."/>
            <person name="Perotto S."/>
            <person name="Kohler A."/>
            <person name="Nagy L.G."/>
            <person name="Floudas D."/>
            <person name="Copeland A."/>
            <person name="Barry K.W."/>
            <person name="Cichocki N."/>
            <person name="Veneault-Fourrey C."/>
            <person name="LaButti K."/>
            <person name="Lindquist E.A."/>
            <person name="Lipzen A."/>
            <person name="Lundell T."/>
            <person name="Morin E."/>
            <person name="Murat C."/>
            <person name="Sun H."/>
            <person name="Tunlid A."/>
            <person name="Henrissat B."/>
            <person name="Grigoriev I.V."/>
            <person name="Hibbett D.S."/>
            <person name="Martin F."/>
            <person name="Nordberg H.P."/>
            <person name="Cantor M.N."/>
            <person name="Hua S.X."/>
        </authorList>
    </citation>
    <scope>NUCLEOTIDE SEQUENCE [LARGE SCALE GENOMIC DNA]</scope>
    <source>
        <strain evidence="1 2">MUT 4182</strain>
    </source>
</reference>
<dbReference type="EMBL" id="KN822952">
    <property type="protein sequence ID" value="KIO32777.1"/>
    <property type="molecule type" value="Genomic_DNA"/>
</dbReference>
<reference evidence="2" key="2">
    <citation type="submission" date="2015-01" db="EMBL/GenBank/DDBJ databases">
        <title>Evolutionary Origins and Diversification of the Mycorrhizal Mutualists.</title>
        <authorList>
            <consortium name="DOE Joint Genome Institute"/>
            <consortium name="Mycorrhizal Genomics Consortium"/>
            <person name="Kohler A."/>
            <person name="Kuo A."/>
            <person name="Nagy L.G."/>
            <person name="Floudas D."/>
            <person name="Copeland A."/>
            <person name="Barry K.W."/>
            <person name="Cichocki N."/>
            <person name="Veneault-Fourrey C."/>
            <person name="LaButti K."/>
            <person name="Lindquist E.A."/>
            <person name="Lipzen A."/>
            <person name="Lundell T."/>
            <person name="Morin E."/>
            <person name="Murat C."/>
            <person name="Riley R."/>
            <person name="Ohm R."/>
            <person name="Sun H."/>
            <person name="Tunlid A."/>
            <person name="Henrissat B."/>
            <person name="Grigoriev I.V."/>
            <person name="Hibbett D.S."/>
            <person name="Martin F."/>
        </authorList>
    </citation>
    <scope>NUCLEOTIDE SEQUENCE [LARGE SCALE GENOMIC DNA]</scope>
    <source>
        <strain evidence="2">MUT 4182</strain>
    </source>
</reference>